<accession>A0A4Q7V189</accession>
<comment type="caution">
    <text evidence="5">The sequence shown here is derived from an EMBL/GenBank/DDBJ whole genome shotgun (WGS) entry which is preliminary data.</text>
</comment>
<protein>
    <submittedName>
        <fullName evidence="5">Glycosyltransferase involved in cell wall biosynthesis</fullName>
    </submittedName>
</protein>
<evidence type="ECO:0000256" key="2">
    <source>
        <dbReference type="ARBA" id="ARBA00022679"/>
    </source>
</evidence>
<keyword evidence="2 5" id="KW-0808">Transferase</keyword>
<evidence type="ECO:0000256" key="1">
    <source>
        <dbReference type="ARBA" id="ARBA00022676"/>
    </source>
</evidence>
<dbReference type="Gene3D" id="3.40.50.2000">
    <property type="entry name" value="Glycogen Phosphorylase B"/>
    <property type="match status" value="2"/>
</dbReference>
<dbReference type="OrthoDB" id="3632147at2"/>
<dbReference type="SUPFAM" id="SSF53756">
    <property type="entry name" value="UDP-Glycosyltransferase/glycogen phosphorylase"/>
    <property type="match status" value="1"/>
</dbReference>
<feature type="domain" description="Glycosyltransferase subfamily 4-like N-terminal" evidence="4">
    <location>
        <begin position="18"/>
        <end position="175"/>
    </location>
</feature>
<gene>
    <name evidence="5" type="ORF">EV383_4817</name>
</gene>
<dbReference type="PANTHER" id="PTHR12526">
    <property type="entry name" value="GLYCOSYLTRANSFERASE"/>
    <property type="match status" value="1"/>
</dbReference>
<dbReference type="Pfam" id="PF13439">
    <property type="entry name" value="Glyco_transf_4"/>
    <property type="match status" value="1"/>
</dbReference>
<evidence type="ECO:0000313" key="6">
    <source>
        <dbReference type="Proteomes" id="UP000291591"/>
    </source>
</evidence>
<feature type="domain" description="Glycosyl transferase family 1" evidence="3">
    <location>
        <begin position="187"/>
        <end position="350"/>
    </location>
</feature>
<dbReference type="GO" id="GO:0016757">
    <property type="term" value="F:glycosyltransferase activity"/>
    <property type="evidence" value="ECO:0007669"/>
    <property type="project" value="UniProtKB-KW"/>
</dbReference>
<reference evidence="5 6" key="1">
    <citation type="submission" date="2019-02" db="EMBL/GenBank/DDBJ databases">
        <title>Sequencing the genomes of 1000 actinobacteria strains.</title>
        <authorList>
            <person name="Klenk H.-P."/>
        </authorList>
    </citation>
    <scope>NUCLEOTIDE SEQUENCE [LARGE SCALE GENOMIC DNA]</scope>
    <source>
        <strain evidence="5 6">DSM 45779</strain>
    </source>
</reference>
<evidence type="ECO:0000259" key="3">
    <source>
        <dbReference type="Pfam" id="PF00534"/>
    </source>
</evidence>
<dbReference type="InterPro" id="IPR028098">
    <property type="entry name" value="Glyco_trans_4-like_N"/>
</dbReference>
<dbReference type="AlphaFoldDB" id="A0A4Q7V189"/>
<keyword evidence="6" id="KW-1185">Reference proteome</keyword>
<evidence type="ECO:0000313" key="5">
    <source>
        <dbReference type="EMBL" id="RZT87885.1"/>
    </source>
</evidence>
<keyword evidence="1" id="KW-0328">Glycosyltransferase</keyword>
<dbReference type="PANTHER" id="PTHR12526:SF636">
    <property type="entry name" value="BLL3647 PROTEIN"/>
    <property type="match status" value="1"/>
</dbReference>
<dbReference type="InterPro" id="IPR001296">
    <property type="entry name" value="Glyco_trans_1"/>
</dbReference>
<dbReference type="Proteomes" id="UP000291591">
    <property type="component" value="Unassembled WGS sequence"/>
</dbReference>
<dbReference type="Pfam" id="PF00534">
    <property type="entry name" value="Glycos_transf_1"/>
    <property type="match status" value="1"/>
</dbReference>
<name>A0A4Q7V189_PSEST</name>
<evidence type="ECO:0000259" key="4">
    <source>
        <dbReference type="Pfam" id="PF13439"/>
    </source>
</evidence>
<dbReference type="EMBL" id="SHKL01000001">
    <property type="protein sequence ID" value="RZT87885.1"/>
    <property type="molecule type" value="Genomic_DNA"/>
</dbReference>
<proteinExistence type="predicted"/>
<organism evidence="5 6">
    <name type="scientific">Pseudonocardia sediminis</name>
    <dbReference type="NCBI Taxonomy" id="1397368"/>
    <lineage>
        <taxon>Bacteria</taxon>
        <taxon>Bacillati</taxon>
        <taxon>Actinomycetota</taxon>
        <taxon>Actinomycetes</taxon>
        <taxon>Pseudonocardiales</taxon>
        <taxon>Pseudonocardiaceae</taxon>
        <taxon>Pseudonocardia</taxon>
    </lineage>
</organism>
<sequence>MIAIAPLRVLFVVPNLDVGGAERHVTTLLTRLDQRRFRPSLICLGHEGGLFDSLVDSGVPCRALQRTKAEAPLILAELVREMRRDRIELVVTRSYNAEVLGRLAARLAGVPHSAVWLHNASDLRPRSRVRVAADRALDRVTSAYYAVSNGQLPYLIDELRYPPSKIHVVHNGVDPLPYPPRRDESLARELGLDPGRVVVGTVAVLRPEKDHAILLRAFADVASRCPEAVLLLVGDGPLRRELAAAAAELGIADRVVFTGARRDVPRILPLIDIFVMSSRTEAFPMALLEAMAAGLPSVCTTVGGIPEIVEDGLTGHLVPPREPGPLATRLVELIATPSRRHAMGGAARRRLEDRFGLDRSVQLSEEMLERTVGRRGAERTT</sequence>
<dbReference type="RefSeq" id="WP_130291973.1">
    <property type="nucleotide sequence ID" value="NZ_SHKL01000001.1"/>
</dbReference>